<dbReference type="EMBL" id="QQBC01000006">
    <property type="protein sequence ID" value="RDI65541.1"/>
    <property type="molecule type" value="Genomic_DNA"/>
</dbReference>
<gene>
    <name evidence="4" type="ORF">DFR76_106413</name>
</gene>
<accession>A0A370I5Y4</accession>
<keyword evidence="1" id="KW-0413">Isomerase</keyword>
<dbReference type="GO" id="GO:0050188">
    <property type="term" value="F:phosphoenolpyruvate mutase activity"/>
    <property type="evidence" value="ECO:0007669"/>
    <property type="project" value="UniProtKB-EC"/>
</dbReference>
<evidence type="ECO:0000313" key="5">
    <source>
        <dbReference type="Proteomes" id="UP000254869"/>
    </source>
</evidence>
<comment type="similarity">
    <text evidence="3">Belongs to the isocitrate lyase/PEP mutase superfamily. PEP mutase family.</text>
</comment>
<dbReference type="Pfam" id="PF13714">
    <property type="entry name" value="PEP_mutase"/>
    <property type="match status" value="1"/>
</dbReference>
<dbReference type="AlphaFoldDB" id="A0A370I5Y4"/>
<dbReference type="Gene3D" id="3.20.20.60">
    <property type="entry name" value="Phosphoenolpyruvate-binding domains"/>
    <property type="match status" value="1"/>
</dbReference>
<name>A0A370I5Y4_9NOCA</name>
<dbReference type="InterPro" id="IPR039556">
    <property type="entry name" value="ICL/PEPM"/>
</dbReference>
<dbReference type="SUPFAM" id="SSF51621">
    <property type="entry name" value="Phosphoenolpyruvate/pyruvate domain"/>
    <property type="match status" value="1"/>
</dbReference>
<dbReference type="InterPro" id="IPR015813">
    <property type="entry name" value="Pyrv/PenolPyrv_kinase-like_dom"/>
</dbReference>
<comment type="caution">
    <text evidence="4">The sequence shown here is derived from an EMBL/GenBank/DDBJ whole genome shotgun (WGS) entry which is preliminary data.</text>
</comment>
<keyword evidence="5" id="KW-1185">Reference proteome</keyword>
<protein>
    <recommendedName>
        <fullName evidence="2">phosphoenolpyruvate mutase</fullName>
        <ecNumber evidence="2">5.4.2.9</ecNumber>
    </recommendedName>
</protein>
<dbReference type="InterPro" id="IPR012698">
    <property type="entry name" value="PEnolPyrv_PMutase_core"/>
</dbReference>
<keyword evidence="4" id="KW-0670">Pyruvate</keyword>
<organism evidence="4 5">
    <name type="scientific">Nocardia pseudobrasiliensis</name>
    <dbReference type="NCBI Taxonomy" id="45979"/>
    <lineage>
        <taxon>Bacteria</taxon>
        <taxon>Bacillati</taxon>
        <taxon>Actinomycetota</taxon>
        <taxon>Actinomycetes</taxon>
        <taxon>Mycobacteriales</taxon>
        <taxon>Nocardiaceae</taxon>
        <taxon>Nocardia</taxon>
    </lineage>
</organism>
<proteinExistence type="inferred from homology"/>
<sequence length="308" mass="33199">MRENLPVRTRPPAAGVAGAQLRGLLAEPEPSYLMGAHDGLSARIAAEAGFPAIWASGLCMSTILGCRDNDEVSWSELLDLTARMVEAGGVPVLVDADTGYGNFNTARRFAARAQRIGAAGICVEDKVFPKMNSFFGEQHPLAPIGEFCAKIAACRDCVDDEFVIVARVEALIAGAGMAEALRRAEAYREAGADAIFIHSRQRTVEEIAEFTREWGARLPLVIAPTTYYTVPAQTFAELGIAAVIWANHAMRASVAAMREACRALRRDGAAAVEPVITPLDELFSLMGYPELEADQAHYSSLAQKWVDS</sequence>
<evidence type="ECO:0000313" key="4">
    <source>
        <dbReference type="EMBL" id="RDI65541.1"/>
    </source>
</evidence>
<dbReference type="PANTHER" id="PTHR42905:SF7">
    <property type="entry name" value="PHOSPHOENOLPYRUVATE PHOSPHOMUTASE"/>
    <property type="match status" value="1"/>
</dbReference>
<dbReference type="CDD" id="cd00377">
    <property type="entry name" value="ICL_PEPM"/>
    <property type="match status" value="1"/>
</dbReference>
<dbReference type="PANTHER" id="PTHR42905">
    <property type="entry name" value="PHOSPHOENOLPYRUVATE CARBOXYLASE"/>
    <property type="match status" value="1"/>
</dbReference>
<dbReference type="EC" id="5.4.2.9" evidence="2"/>
<reference evidence="4 5" key="1">
    <citation type="submission" date="2018-07" db="EMBL/GenBank/DDBJ databases">
        <title>Genomic Encyclopedia of Type Strains, Phase IV (KMG-IV): sequencing the most valuable type-strain genomes for metagenomic binning, comparative biology and taxonomic classification.</title>
        <authorList>
            <person name="Goeker M."/>
        </authorList>
    </citation>
    <scope>NUCLEOTIDE SEQUENCE [LARGE SCALE GENOMIC DNA]</scope>
    <source>
        <strain evidence="4 5">DSM 44290</strain>
    </source>
</reference>
<evidence type="ECO:0000256" key="3">
    <source>
        <dbReference type="ARBA" id="ARBA00038455"/>
    </source>
</evidence>
<dbReference type="STRING" id="1210086.GCA_001613105_02028"/>
<dbReference type="RefSeq" id="WP_067995325.1">
    <property type="nucleotide sequence ID" value="NZ_QQBC01000006.1"/>
</dbReference>
<dbReference type="NCBIfam" id="TIGR02320">
    <property type="entry name" value="PEP_mutase"/>
    <property type="match status" value="1"/>
</dbReference>
<evidence type="ECO:0000256" key="1">
    <source>
        <dbReference type="ARBA" id="ARBA00023235"/>
    </source>
</evidence>
<dbReference type="InterPro" id="IPR040442">
    <property type="entry name" value="Pyrv_kinase-like_dom_sf"/>
</dbReference>
<evidence type="ECO:0000256" key="2">
    <source>
        <dbReference type="ARBA" id="ARBA00024063"/>
    </source>
</evidence>
<dbReference type="Proteomes" id="UP000254869">
    <property type="component" value="Unassembled WGS sequence"/>
</dbReference>